<evidence type="ECO:0000313" key="2">
    <source>
        <dbReference type="Proteomes" id="UP001055811"/>
    </source>
</evidence>
<sequence length="462" mass="50786">MALLMVDRETLTNVGVVHTVGGGAPYHFHVSCHTYAIGMGTIPTNGKKSEDKKIVVVVEASAIVIQASTNPKMAMASLSLNSLPMQPPSQHCRKLIDAPSSTSINNGSGGGTLKPIVISGDPPTFVSAPGRRIVAVGDLHGDLSKARSALELAGVLSSDGQDTWTGQETVLVQLGDILDRGEDEIAILSLLRSLQLQAKEHGGAVFQVNGNHETMNVEGDFRYVDSGAFDECSDFLEYLNDCEHNWEDAFSTWFEVSENWKEERKITQSSWGPWNLVKRQKGVIARSVLLRPGGPLATELGRHPVVLKIDDWVFCHGGLLPHHVTYGIEKINNEVSKWMNNVGENDESQIPFIATRGYDSVVWNRLYSRDTTDLEDYHIEQIQSVLDSTLQVVGAKAMVVGHTPQTTGVNCKYNCSIWRIDVGMSSGVLDSRPEVLEIRGDKTRIIRKESETFSELQAVDYM</sequence>
<organism evidence="1 2">
    <name type="scientific">Cichorium intybus</name>
    <name type="common">Chicory</name>
    <dbReference type="NCBI Taxonomy" id="13427"/>
    <lineage>
        <taxon>Eukaryota</taxon>
        <taxon>Viridiplantae</taxon>
        <taxon>Streptophyta</taxon>
        <taxon>Embryophyta</taxon>
        <taxon>Tracheophyta</taxon>
        <taxon>Spermatophyta</taxon>
        <taxon>Magnoliopsida</taxon>
        <taxon>eudicotyledons</taxon>
        <taxon>Gunneridae</taxon>
        <taxon>Pentapetalae</taxon>
        <taxon>asterids</taxon>
        <taxon>campanulids</taxon>
        <taxon>Asterales</taxon>
        <taxon>Asteraceae</taxon>
        <taxon>Cichorioideae</taxon>
        <taxon>Cichorieae</taxon>
        <taxon>Cichoriinae</taxon>
        <taxon>Cichorium</taxon>
    </lineage>
</organism>
<dbReference type="Proteomes" id="UP001055811">
    <property type="component" value="Linkage Group LG01"/>
</dbReference>
<name>A0ACB9GWN8_CICIN</name>
<reference evidence="1 2" key="2">
    <citation type="journal article" date="2022" name="Mol. Ecol. Resour.">
        <title>The genomes of chicory, endive, great burdock and yacon provide insights into Asteraceae paleo-polyploidization history and plant inulin production.</title>
        <authorList>
            <person name="Fan W."/>
            <person name="Wang S."/>
            <person name="Wang H."/>
            <person name="Wang A."/>
            <person name="Jiang F."/>
            <person name="Liu H."/>
            <person name="Zhao H."/>
            <person name="Xu D."/>
            <person name="Zhang Y."/>
        </authorList>
    </citation>
    <scope>NUCLEOTIDE SEQUENCE [LARGE SCALE GENOMIC DNA]</scope>
    <source>
        <strain evidence="2">cv. Punajuju</strain>
        <tissue evidence="1">Leaves</tissue>
    </source>
</reference>
<keyword evidence="2" id="KW-1185">Reference proteome</keyword>
<reference evidence="2" key="1">
    <citation type="journal article" date="2022" name="Mol. Ecol. Resour.">
        <title>The genomes of chicory, endive, great burdock and yacon provide insights into Asteraceae palaeo-polyploidization history and plant inulin production.</title>
        <authorList>
            <person name="Fan W."/>
            <person name="Wang S."/>
            <person name="Wang H."/>
            <person name="Wang A."/>
            <person name="Jiang F."/>
            <person name="Liu H."/>
            <person name="Zhao H."/>
            <person name="Xu D."/>
            <person name="Zhang Y."/>
        </authorList>
    </citation>
    <scope>NUCLEOTIDE SEQUENCE [LARGE SCALE GENOMIC DNA]</scope>
    <source>
        <strain evidence="2">cv. Punajuju</strain>
    </source>
</reference>
<protein>
    <submittedName>
        <fullName evidence="1">Uncharacterized protein</fullName>
    </submittedName>
</protein>
<proteinExistence type="predicted"/>
<comment type="caution">
    <text evidence="1">The sequence shown here is derived from an EMBL/GenBank/DDBJ whole genome shotgun (WGS) entry which is preliminary data.</text>
</comment>
<gene>
    <name evidence="1" type="ORF">L2E82_00573</name>
</gene>
<accession>A0ACB9GWN8</accession>
<evidence type="ECO:0000313" key="1">
    <source>
        <dbReference type="EMBL" id="KAI3788004.1"/>
    </source>
</evidence>
<dbReference type="EMBL" id="CM042009">
    <property type="protein sequence ID" value="KAI3788004.1"/>
    <property type="molecule type" value="Genomic_DNA"/>
</dbReference>